<protein>
    <submittedName>
        <fullName evidence="2">Uncharacterized protein</fullName>
    </submittedName>
</protein>
<dbReference type="EMBL" id="MU006779">
    <property type="protein sequence ID" value="KAF2644314.1"/>
    <property type="molecule type" value="Genomic_DNA"/>
</dbReference>
<gene>
    <name evidence="2" type="ORF">P280DRAFT_505121</name>
</gene>
<name>A0A6A6SDP9_9PLEO</name>
<evidence type="ECO:0000313" key="3">
    <source>
        <dbReference type="Proteomes" id="UP000799753"/>
    </source>
</evidence>
<evidence type="ECO:0000256" key="1">
    <source>
        <dbReference type="SAM" id="MobiDB-lite"/>
    </source>
</evidence>
<dbReference type="AlphaFoldDB" id="A0A6A6SDP9"/>
<evidence type="ECO:0000313" key="2">
    <source>
        <dbReference type="EMBL" id="KAF2644314.1"/>
    </source>
</evidence>
<feature type="compositionally biased region" description="Basic residues" evidence="1">
    <location>
        <begin position="141"/>
        <end position="155"/>
    </location>
</feature>
<reference evidence="2" key="1">
    <citation type="journal article" date="2020" name="Stud. Mycol.">
        <title>101 Dothideomycetes genomes: a test case for predicting lifestyles and emergence of pathogens.</title>
        <authorList>
            <person name="Haridas S."/>
            <person name="Albert R."/>
            <person name="Binder M."/>
            <person name="Bloem J."/>
            <person name="Labutti K."/>
            <person name="Salamov A."/>
            <person name="Andreopoulos B."/>
            <person name="Baker S."/>
            <person name="Barry K."/>
            <person name="Bills G."/>
            <person name="Bluhm B."/>
            <person name="Cannon C."/>
            <person name="Castanera R."/>
            <person name="Culley D."/>
            <person name="Daum C."/>
            <person name="Ezra D."/>
            <person name="Gonzalez J."/>
            <person name="Henrissat B."/>
            <person name="Kuo A."/>
            <person name="Liang C."/>
            <person name="Lipzen A."/>
            <person name="Lutzoni F."/>
            <person name="Magnuson J."/>
            <person name="Mondo S."/>
            <person name="Nolan M."/>
            <person name="Ohm R."/>
            <person name="Pangilinan J."/>
            <person name="Park H.-J."/>
            <person name="Ramirez L."/>
            <person name="Alfaro M."/>
            <person name="Sun H."/>
            <person name="Tritt A."/>
            <person name="Yoshinaga Y."/>
            <person name="Zwiers L.-H."/>
            <person name="Turgeon B."/>
            <person name="Goodwin S."/>
            <person name="Spatafora J."/>
            <person name="Crous P."/>
            <person name="Grigoriev I."/>
        </authorList>
    </citation>
    <scope>NUCLEOTIDE SEQUENCE</scope>
    <source>
        <strain evidence="2">CBS 473.64</strain>
    </source>
</reference>
<organism evidence="2 3">
    <name type="scientific">Massarina eburnea CBS 473.64</name>
    <dbReference type="NCBI Taxonomy" id="1395130"/>
    <lineage>
        <taxon>Eukaryota</taxon>
        <taxon>Fungi</taxon>
        <taxon>Dikarya</taxon>
        <taxon>Ascomycota</taxon>
        <taxon>Pezizomycotina</taxon>
        <taxon>Dothideomycetes</taxon>
        <taxon>Pleosporomycetidae</taxon>
        <taxon>Pleosporales</taxon>
        <taxon>Massarineae</taxon>
        <taxon>Massarinaceae</taxon>
        <taxon>Massarina</taxon>
    </lineage>
</organism>
<accession>A0A6A6SDP9</accession>
<proteinExistence type="predicted"/>
<sequence>MCRTFCFKQMSVHGSCAPACLIQSSLHQKPKFRGLCGPPALLLELLSVRCIRCFLPPREQQPHQQAANSSRPRLGSRVTTTCLMSSAIVGEVLQFTRMIGAVGNLFGLRLGDREDNDADDVTSSYKPLPNMPRIFDPSARSRSRTSKRPRNLIWK</sequence>
<dbReference type="Proteomes" id="UP000799753">
    <property type="component" value="Unassembled WGS sequence"/>
</dbReference>
<keyword evidence="3" id="KW-1185">Reference proteome</keyword>
<feature type="region of interest" description="Disordered" evidence="1">
    <location>
        <begin position="117"/>
        <end position="155"/>
    </location>
</feature>